<evidence type="ECO:0000256" key="2">
    <source>
        <dbReference type="ARBA" id="ARBA00022898"/>
    </source>
</evidence>
<sequence length="388" mass="43105">MSTPHFETEAIRTQIERSQFLEHSSPLYLTSSYIFEDAEDMRASFSEEKERNIYSRFSNPNTSEFVEKIAKMEGAEAGYAFATGMSAVFSSLAALLNSGDHVISSRSVFGSTHALFTKFFPKWNISHSYFKVNEVEKIESLIKPETKIIFAETPTNPGVDIIDLEILGEIAKKHNLILVIDNCFATPYIQNPIKYGAHLVIHSATKLIDGQGRVLGGVTVGNSDLIREIYLFSRNTGPALSPFNAWILSKSLETLAVRLEKHSENALKLAEFLETHPNVQNVKYPFLKSHPQYEIAKKQMRLGGNIISFEIKGGIDAGRKFVNAVQLCSRSANLGDTRSIVTHPASTTHSKLSEEDRLEVGITDGLIRTSVGLEHIDDIIADIKQALS</sequence>
<keyword evidence="3" id="KW-0028">Amino-acid biosynthesis</keyword>
<dbReference type="SUPFAM" id="SSF53383">
    <property type="entry name" value="PLP-dependent transferases"/>
    <property type="match status" value="1"/>
</dbReference>
<dbReference type="InterPro" id="IPR015422">
    <property type="entry name" value="PyrdxlP-dep_Trfase_small"/>
</dbReference>
<protein>
    <recommendedName>
        <fullName evidence="3">O-succinylhomoserine sulfhydrylase</fullName>
        <shortName evidence="3">OSH sulfhydrylase</shortName>
        <shortName evidence="3">OSHS sulfhydrylase</shortName>
        <ecNumber evidence="3">2.5.1.-</ecNumber>
    </recommendedName>
</protein>
<dbReference type="FunFam" id="3.90.1150.10:FF:000033">
    <property type="entry name" value="Cystathionine gamma-synthase"/>
    <property type="match status" value="1"/>
</dbReference>
<dbReference type="GO" id="GO:0019346">
    <property type="term" value="P:transsulfuration"/>
    <property type="evidence" value="ECO:0007669"/>
    <property type="project" value="InterPro"/>
</dbReference>
<dbReference type="GO" id="GO:0005737">
    <property type="term" value="C:cytoplasm"/>
    <property type="evidence" value="ECO:0007669"/>
    <property type="project" value="TreeGrafter"/>
</dbReference>
<dbReference type="EMBL" id="ARYN01000001">
    <property type="protein sequence ID" value="ORL47161.1"/>
    <property type="molecule type" value="Genomic_DNA"/>
</dbReference>
<dbReference type="Gene3D" id="3.90.1150.10">
    <property type="entry name" value="Aspartate Aminotransferase, domain 1"/>
    <property type="match status" value="1"/>
</dbReference>
<gene>
    <name evidence="3" type="primary">metZ</name>
    <name evidence="6" type="ORF">IIF7_00315</name>
</gene>
<evidence type="ECO:0000256" key="5">
    <source>
        <dbReference type="RuleBase" id="RU362118"/>
    </source>
</evidence>
<comment type="similarity">
    <text evidence="3">Belongs to the trans-sulfuration enzymes family. MetZ subfamily.</text>
</comment>
<dbReference type="CDD" id="cd00614">
    <property type="entry name" value="CGS_like"/>
    <property type="match status" value="1"/>
</dbReference>
<keyword evidence="3" id="KW-0486">Methionine biosynthesis</keyword>
<feature type="modified residue" description="N6-(pyridoxal phosphate)lysine" evidence="3 4">
    <location>
        <position position="206"/>
    </location>
</feature>
<dbReference type="STRING" id="1185767.IIF7_00315"/>
<dbReference type="InterPro" id="IPR015421">
    <property type="entry name" value="PyrdxlP-dep_Trfase_major"/>
</dbReference>
<comment type="pathway">
    <text evidence="3">Amino-acid biosynthesis; L-methionine biosynthesis via de novo pathway; L-homocysteine from O-succinyl-L-homoserine: step 1/1.</text>
</comment>
<dbReference type="UniPathway" id="UPA00051">
    <property type="reaction ID" value="UER00449"/>
</dbReference>
<dbReference type="InterPro" id="IPR006234">
    <property type="entry name" value="O-succ-hSer_sulfhydrylase"/>
</dbReference>
<dbReference type="FunFam" id="3.40.640.10:FF:000046">
    <property type="entry name" value="Cystathionine gamma-lyase"/>
    <property type="match status" value="1"/>
</dbReference>
<accession>A0A1Y1T7X9</accession>
<dbReference type="GO" id="GO:0016846">
    <property type="term" value="F:carbon-sulfur lyase activity"/>
    <property type="evidence" value="ECO:0007669"/>
    <property type="project" value="TreeGrafter"/>
</dbReference>
<dbReference type="Proteomes" id="UP000192746">
    <property type="component" value="Unassembled WGS sequence"/>
</dbReference>
<comment type="function">
    <text evidence="3">Catalyzes the formation of L-homocysteine from O-succinyl-L-homoserine (OSHS) and hydrogen sulfide.</text>
</comment>
<dbReference type="Pfam" id="PF01053">
    <property type="entry name" value="Cys_Met_Meta_PP"/>
    <property type="match status" value="1"/>
</dbReference>
<dbReference type="Gene3D" id="3.40.640.10">
    <property type="entry name" value="Type I PLP-dependent aspartate aminotransferase-like (Major domain)"/>
    <property type="match status" value="1"/>
</dbReference>
<name>A0A1Y1T7X9_9FLAO</name>
<dbReference type="GO" id="GO:0071266">
    <property type="term" value="P:'de novo' L-methionine biosynthetic process"/>
    <property type="evidence" value="ECO:0007669"/>
    <property type="project" value="UniProtKB-UniRule"/>
</dbReference>
<evidence type="ECO:0000256" key="1">
    <source>
        <dbReference type="ARBA" id="ARBA00001933"/>
    </source>
</evidence>
<dbReference type="RefSeq" id="WP_084839713.1">
    <property type="nucleotide sequence ID" value="NZ_ARYN01000001.1"/>
</dbReference>
<dbReference type="AlphaFoldDB" id="A0A1Y1T7X9"/>
<comment type="catalytic activity">
    <reaction evidence="3">
        <text>O-succinyl-L-homoserine + hydrogen sulfide = L-homocysteine + succinate</text>
        <dbReference type="Rhea" id="RHEA:27826"/>
        <dbReference type="ChEBI" id="CHEBI:29919"/>
        <dbReference type="ChEBI" id="CHEBI:30031"/>
        <dbReference type="ChEBI" id="CHEBI:57661"/>
        <dbReference type="ChEBI" id="CHEBI:58199"/>
    </reaction>
</comment>
<dbReference type="PANTHER" id="PTHR11808">
    <property type="entry name" value="TRANS-SULFURATION ENZYME FAMILY MEMBER"/>
    <property type="match status" value="1"/>
</dbReference>
<dbReference type="EC" id="2.5.1.-" evidence="3"/>
<dbReference type="InterPro" id="IPR000277">
    <property type="entry name" value="Cys/Met-Metab_PyrdxlP-dep_enz"/>
</dbReference>
<evidence type="ECO:0000256" key="4">
    <source>
        <dbReference type="PIRSR" id="PIRSR001434-2"/>
    </source>
</evidence>
<dbReference type="GO" id="GO:0016765">
    <property type="term" value="F:transferase activity, transferring alkyl or aryl (other than methyl) groups"/>
    <property type="evidence" value="ECO:0007669"/>
    <property type="project" value="UniProtKB-UniRule"/>
</dbReference>
<keyword evidence="2 3" id="KW-0663">Pyridoxal phosphate</keyword>
<dbReference type="PANTHER" id="PTHR11808:SF80">
    <property type="entry name" value="CYSTATHIONINE GAMMA-LYASE"/>
    <property type="match status" value="1"/>
</dbReference>
<evidence type="ECO:0000256" key="3">
    <source>
        <dbReference type="HAMAP-Rule" id="MF_02056"/>
    </source>
</evidence>
<dbReference type="InterPro" id="IPR015424">
    <property type="entry name" value="PyrdxlP-dep_Trfase"/>
</dbReference>
<evidence type="ECO:0000313" key="7">
    <source>
        <dbReference type="Proteomes" id="UP000192746"/>
    </source>
</evidence>
<dbReference type="GO" id="GO:0030170">
    <property type="term" value="F:pyridoxal phosphate binding"/>
    <property type="evidence" value="ECO:0007669"/>
    <property type="project" value="UniProtKB-UniRule"/>
</dbReference>
<keyword evidence="7" id="KW-1185">Reference proteome</keyword>
<dbReference type="GO" id="GO:0071268">
    <property type="term" value="P:homocysteine biosynthetic process"/>
    <property type="evidence" value="ECO:0007669"/>
    <property type="project" value="InterPro"/>
</dbReference>
<dbReference type="PIRSF" id="PIRSF001434">
    <property type="entry name" value="CGS"/>
    <property type="match status" value="1"/>
</dbReference>
<reference evidence="6 7" key="1">
    <citation type="submission" date="2013-04" db="EMBL/GenBank/DDBJ databases">
        <title>Zunongwangia sp. 22II14-10F7 Genome Sequencing.</title>
        <authorList>
            <person name="Lai Q."/>
            <person name="Shao Z."/>
        </authorList>
    </citation>
    <scope>NUCLEOTIDE SEQUENCE [LARGE SCALE GENOMIC DNA]</scope>
    <source>
        <strain evidence="6 7">22II14-10F7</strain>
    </source>
</reference>
<organism evidence="6 7">
    <name type="scientific">Zunongwangia atlantica 22II14-10F7</name>
    <dbReference type="NCBI Taxonomy" id="1185767"/>
    <lineage>
        <taxon>Bacteria</taxon>
        <taxon>Pseudomonadati</taxon>
        <taxon>Bacteroidota</taxon>
        <taxon>Flavobacteriia</taxon>
        <taxon>Flavobacteriales</taxon>
        <taxon>Flavobacteriaceae</taxon>
        <taxon>Zunongwangia</taxon>
    </lineage>
</organism>
<keyword evidence="3" id="KW-0808">Transferase</keyword>
<comment type="subunit">
    <text evidence="3">Homotetramer.</text>
</comment>
<evidence type="ECO:0000313" key="6">
    <source>
        <dbReference type="EMBL" id="ORL47161.1"/>
    </source>
</evidence>
<proteinExistence type="inferred from homology"/>
<dbReference type="HAMAP" id="MF_02056">
    <property type="entry name" value="MetZ"/>
    <property type="match status" value="1"/>
</dbReference>
<comment type="caution">
    <text evidence="6">The sequence shown here is derived from an EMBL/GenBank/DDBJ whole genome shotgun (WGS) entry which is preliminary data.</text>
</comment>
<dbReference type="OrthoDB" id="9803729at2"/>
<comment type="cofactor">
    <cofactor evidence="1 3 5">
        <name>pyridoxal 5'-phosphate</name>
        <dbReference type="ChEBI" id="CHEBI:597326"/>
    </cofactor>
</comment>